<dbReference type="PRINTS" id="PR00038">
    <property type="entry name" value="HTHLUXR"/>
</dbReference>
<name>A0ABS0GQ73_9ACTN</name>
<organism evidence="5 6">
    <name type="scientific">Plantactinospora alkalitolerans</name>
    <dbReference type="NCBI Taxonomy" id="2789879"/>
    <lineage>
        <taxon>Bacteria</taxon>
        <taxon>Bacillati</taxon>
        <taxon>Actinomycetota</taxon>
        <taxon>Actinomycetes</taxon>
        <taxon>Micromonosporales</taxon>
        <taxon>Micromonosporaceae</taxon>
        <taxon>Plantactinospora</taxon>
    </lineage>
</organism>
<dbReference type="InterPro" id="IPR036388">
    <property type="entry name" value="WH-like_DNA-bd_sf"/>
</dbReference>
<dbReference type="Proteomes" id="UP000638560">
    <property type="component" value="Unassembled WGS sequence"/>
</dbReference>
<dbReference type="InterPro" id="IPR027417">
    <property type="entry name" value="P-loop_NTPase"/>
</dbReference>
<dbReference type="PANTHER" id="PTHR44688">
    <property type="entry name" value="DNA-BINDING TRANSCRIPTIONAL ACTIVATOR DEVR_DOSR"/>
    <property type="match status" value="1"/>
</dbReference>
<keyword evidence="3" id="KW-0804">Transcription</keyword>
<dbReference type="SUPFAM" id="SSF52540">
    <property type="entry name" value="P-loop containing nucleoside triphosphate hydrolases"/>
    <property type="match status" value="1"/>
</dbReference>
<evidence type="ECO:0000256" key="2">
    <source>
        <dbReference type="ARBA" id="ARBA00023125"/>
    </source>
</evidence>
<dbReference type="InterPro" id="IPR000792">
    <property type="entry name" value="Tscrpt_reg_LuxR_C"/>
</dbReference>
<feature type="domain" description="HTH luxR-type" evidence="4">
    <location>
        <begin position="207"/>
        <end position="272"/>
    </location>
</feature>
<keyword evidence="6" id="KW-1185">Reference proteome</keyword>
<evidence type="ECO:0000313" key="6">
    <source>
        <dbReference type="Proteomes" id="UP000638560"/>
    </source>
</evidence>
<evidence type="ECO:0000256" key="1">
    <source>
        <dbReference type="ARBA" id="ARBA00023015"/>
    </source>
</evidence>
<keyword evidence="1" id="KW-0805">Transcription regulation</keyword>
<gene>
    <name evidence="5" type="ORF">I0C86_04915</name>
</gene>
<reference evidence="5 6" key="1">
    <citation type="submission" date="2020-11" db="EMBL/GenBank/DDBJ databases">
        <title>A novel isolate from a Black sea contaminated sediment with potential to produce alkanes: Plantactinospora alkalitolerans sp. nov.</title>
        <authorList>
            <person name="Carro L."/>
            <person name="Veyisoglu A."/>
            <person name="Guven K."/>
            <person name="Schumann P."/>
            <person name="Klenk H.-P."/>
            <person name="Sahin N."/>
        </authorList>
    </citation>
    <scope>NUCLEOTIDE SEQUENCE [LARGE SCALE GENOMIC DNA]</scope>
    <source>
        <strain evidence="5 6">S1510</strain>
    </source>
</reference>
<protein>
    <submittedName>
        <fullName evidence="5">Helix-turn-helix domain-containing protein</fullName>
    </submittedName>
</protein>
<keyword evidence="2" id="KW-0238">DNA-binding</keyword>
<dbReference type="EMBL" id="JADPUN010000073">
    <property type="protein sequence ID" value="MBF9128335.1"/>
    <property type="molecule type" value="Genomic_DNA"/>
</dbReference>
<dbReference type="PANTHER" id="PTHR44688:SF16">
    <property type="entry name" value="DNA-BINDING TRANSCRIPTIONAL ACTIVATOR DEVR_DOSR"/>
    <property type="match status" value="1"/>
</dbReference>
<sequence>MTLTTDHQRAAPFVGREAELAGIRAAVAALDGGRQVVVEVVGAAGTGKTRLIAEGLRRIDRPGTGIFAGAAAEAERRIPFHVFLHALGDEAAEHLGPGNQLWAEVARQGCGGLLSVARFQLYRGWRRAVADRVGTGMVLVLDDLHWADPASTELIDHLARYPVRGPLLLMLAGRPGTPLPRPARCAVGDAVFRRITLETRPGAVPDIPDPLALLTSREREVAELTATGATSRIIARQLQVSPRTVDAHLMRIYRKLGVVSRVALVSLLARGPGWPG</sequence>
<comment type="caution">
    <text evidence="5">The sequence shown here is derived from an EMBL/GenBank/DDBJ whole genome shotgun (WGS) entry which is preliminary data.</text>
</comment>
<proteinExistence type="predicted"/>
<evidence type="ECO:0000313" key="5">
    <source>
        <dbReference type="EMBL" id="MBF9128335.1"/>
    </source>
</evidence>
<dbReference type="Pfam" id="PF00196">
    <property type="entry name" value="GerE"/>
    <property type="match status" value="1"/>
</dbReference>
<dbReference type="RefSeq" id="WP_196199992.1">
    <property type="nucleotide sequence ID" value="NZ_JADPUN010000073.1"/>
</dbReference>
<dbReference type="InterPro" id="IPR041664">
    <property type="entry name" value="AAA_16"/>
</dbReference>
<dbReference type="InterPro" id="IPR016032">
    <property type="entry name" value="Sig_transdc_resp-reg_C-effctor"/>
</dbReference>
<evidence type="ECO:0000259" key="4">
    <source>
        <dbReference type="PROSITE" id="PS50043"/>
    </source>
</evidence>
<accession>A0ABS0GQ73</accession>
<dbReference type="SMART" id="SM00421">
    <property type="entry name" value="HTH_LUXR"/>
    <property type="match status" value="1"/>
</dbReference>
<dbReference type="Pfam" id="PF13191">
    <property type="entry name" value="AAA_16"/>
    <property type="match status" value="1"/>
</dbReference>
<dbReference type="PROSITE" id="PS00622">
    <property type="entry name" value="HTH_LUXR_1"/>
    <property type="match status" value="1"/>
</dbReference>
<dbReference type="SUPFAM" id="SSF46894">
    <property type="entry name" value="C-terminal effector domain of the bipartite response regulators"/>
    <property type="match status" value="1"/>
</dbReference>
<dbReference type="Gene3D" id="1.10.10.10">
    <property type="entry name" value="Winged helix-like DNA-binding domain superfamily/Winged helix DNA-binding domain"/>
    <property type="match status" value="1"/>
</dbReference>
<evidence type="ECO:0000256" key="3">
    <source>
        <dbReference type="ARBA" id="ARBA00023163"/>
    </source>
</evidence>
<dbReference type="PROSITE" id="PS50043">
    <property type="entry name" value="HTH_LUXR_2"/>
    <property type="match status" value="1"/>
</dbReference>
<dbReference type="CDD" id="cd06170">
    <property type="entry name" value="LuxR_C_like"/>
    <property type="match status" value="1"/>
</dbReference>